<accession>A0A9N9HPD7</accession>
<sequence>MEATDATEVTLESLSAASSRSPSIDEPDHPSSEDQPLLPDEERTCDSLSTYDTYESSGEEEVVVSGS</sequence>
<dbReference type="AlphaFoldDB" id="A0A9N9HPD7"/>
<dbReference type="OrthoDB" id="40134at2759"/>
<keyword evidence="3" id="KW-1185">Reference proteome</keyword>
<organism evidence="2 3">
    <name type="scientific">Racocetra fulgida</name>
    <dbReference type="NCBI Taxonomy" id="60492"/>
    <lineage>
        <taxon>Eukaryota</taxon>
        <taxon>Fungi</taxon>
        <taxon>Fungi incertae sedis</taxon>
        <taxon>Mucoromycota</taxon>
        <taxon>Glomeromycotina</taxon>
        <taxon>Glomeromycetes</taxon>
        <taxon>Diversisporales</taxon>
        <taxon>Gigasporaceae</taxon>
        <taxon>Racocetra</taxon>
    </lineage>
</organism>
<feature type="non-terminal residue" evidence="2">
    <location>
        <position position="67"/>
    </location>
</feature>
<feature type="compositionally biased region" description="Low complexity" evidence="1">
    <location>
        <begin position="13"/>
        <end position="22"/>
    </location>
</feature>
<evidence type="ECO:0000313" key="3">
    <source>
        <dbReference type="Proteomes" id="UP000789396"/>
    </source>
</evidence>
<gene>
    <name evidence="2" type="ORF">RFULGI_LOCUS10338</name>
</gene>
<protein>
    <submittedName>
        <fullName evidence="2">10618_t:CDS:1</fullName>
    </submittedName>
</protein>
<dbReference type="Proteomes" id="UP000789396">
    <property type="component" value="Unassembled WGS sequence"/>
</dbReference>
<name>A0A9N9HPD7_9GLOM</name>
<feature type="region of interest" description="Disordered" evidence="1">
    <location>
        <begin position="1"/>
        <end position="44"/>
    </location>
</feature>
<evidence type="ECO:0000313" key="2">
    <source>
        <dbReference type="EMBL" id="CAG8699255.1"/>
    </source>
</evidence>
<proteinExistence type="predicted"/>
<dbReference type="EMBL" id="CAJVPZ010020232">
    <property type="protein sequence ID" value="CAG8699255.1"/>
    <property type="molecule type" value="Genomic_DNA"/>
</dbReference>
<comment type="caution">
    <text evidence="2">The sequence shown here is derived from an EMBL/GenBank/DDBJ whole genome shotgun (WGS) entry which is preliminary data.</text>
</comment>
<evidence type="ECO:0000256" key="1">
    <source>
        <dbReference type="SAM" id="MobiDB-lite"/>
    </source>
</evidence>
<reference evidence="2" key="1">
    <citation type="submission" date="2021-06" db="EMBL/GenBank/DDBJ databases">
        <authorList>
            <person name="Kallberg Y."/>
            <person name="Tangrot J."/>
            <person name="Rosling A."/>
        </authorList>
    </citation>
    <scope>NUCLEOTIDE SEQUENCE</scope>
    <source>
        <strain evidence="2">IN212</strain>
    </source>
</reference>